<dbReference type="PANTHER" id="PTHR34406">
    <property type="entry name" value="PROTEIN YCEI"/>
    <property type="match status" value="1"/>
</dbReference>
<evidence type="ECO:0000313" key="2">
    <source>
        <dbReference type="EMBL" id="EQD27863.1"/>
    </source>
</evidence>
<accession>T0Y478</accession>
<dbReference type="EMBL" id="AUZZ01010974">
    <property type="protein sequence ID" value="EQD27863.1"/>
    <property type="molecule type" value="Genomic_DNA"/>
</dbReference>
<protein>
    <submittedName>
        <fullName evidence="2">Lipid/polyisoprenoid-binding, YceI-like protein</fullName>
    </submittedName>
</protein>
<comment type="caution">
    <text evidence="2">The sequence shown here is derived from an EMBL/GenBank/DDBJ whole genome shotgun (WGS) entry which is preliminary data.</text>
</comment>
<proteinExistence type="predicted"/>
<sequence length="191" mass="20078">MKRLPIRSTAAFAMLLATLLAPAAQAQSWALQPGSTLGFSTTFEGARFSGQFRQFSAVIAFDPAQPQTCTLQASIQLASADTDNADRDKMLPTADFFDVAHFPQAHYQGGRCQPDGPAGSYRAQGTLMLRGVSKPVPLSLHFSMQGKSALLTLDATVPRLAFEVGSGQWASASAIGLDVAVHGVLKLAPGG</sequence>
<dbReference type="AlphaFoldDB" id="T0Y478"/>
<dbReference type="PANTHER" id="PTHR34406:SF1">
    <property type="entry name" value="PROTEIN YCEI"/>
    <property type="match status" value="1"/>
</dbReference>
<reference evidence="2" key="1">
    <citation type="submission" date="2013-08" db="EMBL/GenBank/DDBJ databases">
        <authorList>
            <person name="Mendez C."/>
            <person name="Richter M."/>
            <person name="Ferrer M."/>
            <person name="Sanchez J."/>
        </authorList>
    </citation>
    <scope>NUCLEOTIDE SEQUENCE</scope>
</reference>
<dbReference type="Pfam" id="PF04264">
    <property type="entry name" value="YceI"/>
    <property type="match status" value="1"/>
</dbReference>
<gene>
    <name evidence="2" type="ORF">B2A_15078</name>
</gene>
<dbReference type="Gene3D" id="2.40.128.110">
    <property type="entry name" value="Lipid/polyisoprenoid-binding, YceI-like"/>
    <property type="match status" value="1"/>
</dbReference>
<organism evidence="2">
    <name type="scientific">mine drainage metagenome</name>
    <dbReference type="NCBI Taxonomy" id="410659"/>
    <lineage>
        <taxon>unclassified sequences</taxon>
        <taxon>metagenomes</taxon>
        <taxon>ecological metagenomes</taxon>
    </lineage>
</organism>
<evidence type="ECO:0000259" key="1">
    <source>
        <dbReference type="SMART" id="SM00867"/>
    </source>
</evidence>
<dbReference type="InterPro" id="IPR007372">
    <property type="entry name" value="Lipid/polyisoprenoid-bd_YceI"/>
</dbReference>
<dbReference type="SUPFAM" id="SSF101874">
    <property type="entry name" value="YceI-like"/>
    <property type="match status" value="1"/>
</dbReference>
<dbReference type="InterPro" id="IPR036761">
    <property type="entry name" value="TTHA0802/YceI-like_sf"/>
</dbReference>
<name>T0Y478_9ZZZZ</name>
<feature type="domain" description="Lipid/polyisoprenoid-binding YceI-like" evidence="1">
    <location>
        <begin position="28"/>
        <end position="186"/>
    </location>
</feature>
<reference evidence="2" key="2">
    <citation type="journal article" date="2014" name="ISME J.">
        <title>Microbial stratification in low pH oxic and suboxic macroscopic growths along an acid mine drainage.</title>
        <authorList>
            <person name="Mendez-Garcia C."/>
            <person name="Mesa V."/>
            <person name="Sprenger R.R."/>
            <person name="Richter M."/>
            <person name="Diez M.S."/>
            <person name="Solano J."/>
            <person name="Bargiela R."/>
            <person name="Golyshina O.V."/>
            <person name="Manteca A."/>
            <person name="Ramos J.L."/>
            <person name="Gallego J.R."/>
            <person name="Llorente I."/>
            <person name="Martins Dos Santos V.A."/>
            <person name="Jensen O.N."/>
            <person name="Pelaez A.I."/>
            <person name="Sanchez J."/>
            <person name="Ferrer M."/>
        </authorList>
    </citation>
    <scope>NUCLEOTIDE SEQUENCE</scope>
</reference>
<dbReference type="SMART" id="SM00867">
    <property type="entry name" value="YceI"/>
    <property type="match status" value="1"/>
</dbReference>